<feature type="compositionally biased region" description="Polar residues" evidence="1">
    <location>
        <begin position="15"/>
        <end position="33"/>
    </location>
</feature>
<feature type="compositionally biased region" description="Polar residues" evidence="1">
    <location>
        <begin position="43"/>
        <end position="59"/>
    </location>
</feature>
<dbReference type="InterPro" id="IPR011990">
    <property type="entry name" value="TPR-like_helical_dom_sf"/>
</dbReference>
<name>A0AAD1UC40_EUPCR</name>
<feature type="region of interest" description="Disordered" evidence="1">
    <location>
        <begin position="15"/>
        <end position="89"/>
    </location>
</feature>
<dbReference type="AlphaFoldDB" id="A0AAD1UC40"/>
<dbReference type="SMART" id="SM00028">
    <property type="entry name" value="TPR"/>
    <property type="match status" value="2"/>
</dbReference>
<dbReference type="Proteomes" id="UP001295684">
    <property type="component" value="Unassembled WGS sequence"/>
</dbReference>
<keyword evidence="3" id="KW-1185">Reference proteome</keyword>
<sequence>MSRSEIARMVSLKQNLTKNQNHTQNPNLNSSNARAGPGRSRNRSMQYSGYGQNKGTTVESAGGIRRDRIVERNGKVPQKNGRNIKRSSVIDVSSPVSQSFRNQLGYKKRFKSLPQSPVSGKRFKNTSTARNKYSIKLSDFKDKNKKCDSTINKKKISLIPRKPTGFKPLYKNQPSTTFEAKMALIKFATDKVISSNRLFLTKKNKEPHILKHEKDKPAKGCPGCKYIDYNKDVKFKDGFTYLNQSFEILLSYQDKPRKDVLKTIQSKNKPDFSDVEFWIRKGYELSKEGKIEAAIDYYLQGSILESNNLEVSYNLGCLYNSCNKLKCSIIWLAKAHSIDPYDPKPILGLAVTMVKLQ</sequence>
<dbReference type="Gene3D" id="1.25.40.10">
    <property type="entry name" value="Tetratricopeptide repeat domain"/>
    <property type="match status" value="1"/>
</dbReference>
<feature type="compositionally biased region" description="Basic and acidic residues" evidence="1">
    <location>
        <begin position="64"/>
        <end position="74"/>
    </location>
</feature>
<accession>A0AAD1UC40</accession>
<gene>
    <name evidence="2" type="ORF">ECRASSUSDP1_LOCUS7729</name>
</gene>
<proteinExistence type="predicted"/>
<dbReference type="SUPFAM" id="SSF48452">
    <property type="entry name" value="TPR-like"/>
    <property type="match status" value="1"/>
</dbReference>
<reference evidence="2" key="1">
    <citation type="submission" date="2023-07" db="EMBL/GenBank/DDBJ databases">
        <authorList>
            <consortium name="AG Swart"/>
            <person name="Singh M."/>
            <person name="Singh A."/>
            <person name="Seah K."/>
            <person name="Emmerich C."/>
        </authorList>
    </citation>
    <scope>NUCLEOTIDE SEQUENCE</scope>
    <source>
        <strain evidence="2">DP1</strain>
    </source>
</reference>
<protein>
    <submittedName>
        <fullName evidence="2">Uncharacterized protein</fullName>
    </submittedName>
</protein>
<dbReference type="InterPro" id="IPR019734">
    <property type="entry name" value="TPR_rpt"/>
</dbReference>
<comment type="caution">
    <text evidence="2">The sequence shown here is derived from an EMBL/GenBank/DDBJ whole genome shotgun (WGS) entry which is preliminary data.</text>
</comment>
<evidence type="ECO:0000313" key="3">
    <source>
        <dbReference type="Proteomes" id="UP001295684"/>
    </source>
</evidence>
<evidence type="ECO:0000313" key="2">
    <source>
        <dbReference type="EMBL" id="CAI2366456.1"/>
    </source>
</evidence>
<organism evidence="2 3">
    <name type="scientific">Euplotes crassus</name>
    <dbReference type="NCBI Taxonomy" id="5936"/>
    <lineage>
        <taxon>Eukaryota</taxon>
        <taxon>Sar</taxon>
        <taxon>Alveolata</taxon>
        <taxon>Ciliophora</taxon>
        <taxon>Intramacronucleata</taxon>
        <taxon>Spirotrichea</taxon>
        <taxon>Hypotrichia</taxon>
        <taxon>Euplotida</taxon>
        <taxon>Euplotidae</taxon>
        <taxon>Moneuplotes</taxon>
    </lineage>
</organism>
<evidence type="ECO:0000256" key="1">
    <source>
        <dbReference type="SAM" id="MobiDB-lite"/>
    </source>
</evidence>
<dbReference type="EMBL" id="CAMPGE010007541">
    <property type="protein sequence ID" value="CAI2366456.1"/>
    <property type="molecule type" value="Genomic_DNA"/>
</dbReference>